<feature type="transmembrane region" description="Helical" evidence="1">
    <location>
        <begin position="57"/>
        <end position="75"/>
    </location>
</feature>
<keyword evidence="1" id="KW-0472">Membrane</keyword>
<evidence type="ECO:0000313" key="3">
    <source>
        <dbReference type="EMBL" id="PRQ58833.1"/>
    </source>
</evidence>
<feature type="signal peptide" evidence="2">
    <location>
        <begin position="1"/>
        <end position="17"/>
    </location>
</feature>
<keyword evidence="1" id="KW-1133">Transmembrane helix</keyword>
<keyword evidence="2" id="KW-0732">Signal</keyword>
<dbReference type="AlphaFoldDB" id="A0A2P6SJI9"/>
<feature type="chain" id="PRO_5015111851" description="Secreted protein" evidence="2">
    <location>
        <begin position="18"/>
        <end position="84"/>
    </location>
</feature>
<sequence length="84" mass="9549">MLHSLSLSLGVCLYLEARLGCNSNPTFSFFLSETHHPQTPQKISSLCAPLWFPKFSLAFWFACFMPIQMGVCGALRKIYNSFRL</sequence>
<comment type="caution">
    <text evidence="3">The sequence shown here is derived from an EMBL/GenBank/DDBJ whole genome shotgun (WGS) entry which is preliminary data.</text>
</comment>
<evidence type="ECO:0000256" key="1">
    <source>
        <dbReference type="SAM" id="Phobius"/>
    </source>
</evidence>
<keyword evidence="1" id="KW-0812">Transmembrane</keyword>
<evidence type="ECO:0000256" key="2">
    <source>
        <dbReference type="SAM" id="SignalP"/>
    </source>
</evidence>
<proteinExistence type="predicted"/>
<name>A0A2P6SJI9_ROSCH</name>
<organism evidence="3 4">
    <name type="scientific">Rosa chinensis</name>
    <name type="common">China rose</name>
    <dbReference type="NCBI Taxonomy" id="74649"/>
    <lineage>
        <taxon>Eukaryota</taxon>
        <taxon>Viridiplantae</taxon>
        <taxon>Streptophyta</taxon>
        <taxon>Embryophyta</taxon>
        <taxon>Tracheophyta</taxon>
        <taxon>Spermatophyta</taxon>
        <taxon>Magnoliopsida</taxon>
        <taxon>eudicotyledons</taxon>
        <taxon>Gunneridae</taxon>
        <taxon>Pentapetalae</taxon>
        <taxon>rosids</taxon>
        <taxon>fabids</taxon>
        <taxon>Rosales</taxon>
        <taxon>Rosaceae</taxon>
        <taxon>Rosoideae</taxon>
        <taxon>Rosoideae incertae sedis</taxon>
        <taxon>Rosa</taxon>
    </lineage>
</organism>
<dbReference type="EMBL" id="PDCK01000039">
    <property type="protein sequence ID" value="PRQ58833.1"/>
    <property type="molecule type" value="Genomic_DNA"/>
</dbReference>
<reference evidence="3 4" key="1">
    <citation type="journal article" date="2018" name="Nat. Genet.">
        <title>The Rosa genome provides new insights in the design of modern roses.</title>
        <authorList>
            <person name="Bendahmane M."/>
        </authorList>
    </citation>
    <scope>NUCLEOTIDE SEQUENCE [LARGE SCALE GENOMIC DNA]</scope>
    <source>
        <strain evidence="4">cv. Old Blush</strain>
    </source>
</reference>
<evidence type="ECO:0008006" key="5">
    <source>
        <dbReference type="Google" id="ProtNLM"/>
    </source>
</evidence>
<dbReference type="Proteomes" id="UP000238479">
    <property type="component" value="Chromosome 1"/>
</dbReference>
<evidence type="ECO:0000313" key="4">
    <source>
        <dbReference type="Proteomes" id="UP000238479"/>
    </source>
</evidence>
<dbReference type="Gramene" id="PRQ58833">
    <property type="protein sequence ID" value="PRQ58833"/>
    <property type="gene ID" value="RchiOBHm_Chr1g0363591"/>
</dbReference>
<accession>A0A2P6SJI9</accession>
<gene>
    <name evidence="3" type="ORF">RchiOBHm_Chr1g0363591</name>
</gene>
<protein>
    <recommendedName>
        <fullName evidence="5">Secreted protein</fullName>
    </recommendedName>
</protein>
<keyword evidence="4" id="KW-1185">Reference proteome</keyword>